<evidence type="ECO:0000313" key="3">
    <source>
        <dbReference type="Proteomes" id="UP000184226"/>
    </source>
</evidence>
<feature type="transmembrane region" description="Helical" evidence="1">
    <location>
        <begin position="46"/>
        <end position="66"/>
    </location>
</feature>
<dbReference type="GO" id="GO:0015385">
    <property type="term" value="F:sodium:proton antiporter activity"/>
    <property type="evidence" value="ECO:0007669"/>
    <property type="project" value="TreeGrafter"/>
</dbReference>
<evidence type="ECO:0000313" key="2">
    <source>
        <dbReference type="EMBL" id="SHI01957.1"/>
    </source>
</evidence>
<reference evidence="2 3" key="1">
    <citation type="submission" date="2016-11" db="EMBL/GenBank/DDBJ databases">
        <authorList>
            <person name="Jaros S."/>
            <person name="Januszkiewicz K."/>
            <person name="Wedrychowicz H."/>
        </authorList>
    </citation>
    <scope>NUCLEOTIDE SEQUENCE [LARGE SCALE GENOMIC DNA]</scope>
    <source>
        <strain evidence="2 3">CGMCC 1.10190</strain>
    </source>
</reference>
<dbReference type="PANTHER" id="PTHR34703">
    <property type="entry name" value="ANTIPORTER SUBUNIT MNHG2-RELATED"/>
    <property type="match status" value="1"/>
</dbReference>
<keyword evidence="1" id="KW-0812">Transmembrane</keyword>
<evidence type="ECO:0000256" key="1">
    <source>
        <dbReference type="SAM" id="Phobius"/>
    </source>
</evidence>
<dbReference type="OrthoDB" id="9813804at2"/>
<organism evidence="2 3">
    <name type="scientific">Pollutimonas bauzanensis</name>
    <dbReference type="NCBI Taxonomy" id="658167"/>
    <lineage>
        <taxon>Bacteria</taxon>
        <taxon>Pseudomonadati</taxon>
        <taxon>Pseudomonadota</taxon>
        <taxon>Betaproteobacteria</taxon>
        <taxon>Burkholderiales</taxon>
        <taxon>Alcaligenaceae</taxon>
        <taxon>Pollutimonas</taxon>
    </lineage>
</organism>
<dbReference type="RefSeq" id="WP_073103934.1">
    <property type="nucleotide sequence ID" value="NZ_FQXE01000007.1"/>
</dbReference>
<protein>
    <submittedName>
        <fullName evidence="2">Multisubunit potassium/proton antiporter, PhaG subunit</fullName>
    </submittedName>
</protein>
<dbReference type="EMBL" id="FQXE01000007">
    <property type="protein sequence ID" value="SHI01957.1"/>
    <property type="molecule type" value="Genomic_DNA"/>
</dbReference>
<dbReference type="Pfam" id="PF03334">
    <property type="entry name" value="PhaG_MnhG_YufB"/>
    <property type="match status" value="1"/>
</dbReference>
<name>A0A1M5XQ44_9BURK</name>
<proteinExistence type="predicted"/>
<keyword evidence="1" id="KW-0472">Membrane</keyword>
<keyword evidence="3" id="KW-1185">Reference proteome</keyword>
<dbReference type="PANTHER" id="PTHR34703:SF1">
    <property type="entry name" value="ANTIPORTER SUBUNIT MNHG2-RELATED"/>
    <property type="match status" value="1"/>
</dbReference>
<sequence length="112" mass="12172">MMDTLPLWAAIPAAILLVISGIITLTGSLGLLRLDSFYCRIHAPTLGNTLGVFGVLLASILISSALEHRVVVHQILITVFLVITSPVTAMLLMRAAIRRKLRVEQKAEESPE</sequence>
<feature type="transmembrane region" description="Helical" evidence="1">
    <location>
        <begin position="72"/>
        <end position="92"/>
    </location>
</feature>
<dbReference type="STRING" id="658167.SAMN04488135_10768"/>
<dbReference type="NCBIfam" id="TIGR01300">
    <property type="entry name" value="CPA3_mnhG_phaG"/>
    <property type="match status" value="1"/>
</dbReference>
<feature type="transmembrane region" description="Helical" evidence="1">
    <location>
        <begin position="6"/>
        <end position="34"/>
    </location>
</feature>
<dbReference type="InterPro" id="IPR005133">
    <property type="entry name" value="PhaG_MnhG_YufB"/>
</dbReference>
<accession>A0A1M5XQ44</accession>
<keyword evidence="1" id="KW-1133">Transmembrane helix</keyword>
<dbReference type="AlphaFoldDB" id="A0A1M5XQ44"/>
<dbReference type="Proteomes" id="UP000184226">
    <property type="component" value="Unassembled WGS sequence"/>
</dbReference>
<gene>
    <name evidence="2" type="ORF">SAMN04488135_10768</name>
</gene>